<organism evidence="2 3">
    <name type="scientific">Actinoplanes couchii</name>
    <dbReference type="NCBI Taxonomy" id="403638"/>
    <lineage>
        <taxon>Bacteria</taxon>
        <taxon>Bacillati</taxon>
        <taxon>Actinomycetota</taxon>
        <taxon>Actinomycetes</taxon>
        <taxon>Micromonosporales</taxon>
        <taxon>Micromonosporaceae</taxon>
        <taxon>Actinoplanes</taxon>
    </lineage>
</organism>
<proteinExistence type="predicted"/>
<keyword evidence="1" id="KW-0812">Transmembrane</keyword>
<evidence type="ECO:0000313" key="3">
    <source>
        <dbReference type="Proteomes" id="UP000612282"/>
    </source>
</evidence>
<dbReference type="Proteomes" id="UP000612282">
    <property type="component" value="Unassembled WGS sequence"/>
</dbReference>
<keyword evidence="1" id="KW-0472">Membrane</keyword>
<accession>A0ABQ3XGA8</accession>
<dbReference type="EMBL" id="BOMG01000073">
    <property type="protein sequence ID" value="GID57537.1"/>
    <property type="molecule type" value="Genomic_DNA"/>
</dbReference>
<reference evidence="2 3" key="1">
    <citation type="submission" date="2021-01" db="EMBL/GenBank/DDBJ databases">
        <title>Whole genome shotgun sequence of Actinoplanes couchii NBRC 106145.</title>
        <authorList>
            <person name="Komaki H."/>
            <person name="Tamura T."/>
        </authorList>
    </citation>
    <scope>NUCLEOTIDE SEQUENCE [LARGE SCALE GENOMIC DNA]</scope>
    <source>
        <strain evidence="2 3">NBRC 106145</strain>
    </source>
</reference>
<evidence type="ECO:0000313" key="2">
    <source>
        <dbReference type="EMBL" id="GID57537.1"/>
    </source>
</evidence>
<gene>
    <name evidence="2" type="ORF">Aco03nite_059410</name>
</gene>
<feature type="transmembrane region" description="Helical" evidence="1">
    <location>
        <begin position="43"/>
        <end position="64"/>
    </location>
</feature>
<name>A0ABQ3XGA8_9ACTN</name>
<keyword evidence="1" id="KW-1133">Transmembrane helix</keyword>
<feature type="transmembrane region" description="Helical" evidence="1">
    <location>
        <begin position="123"/>
        <end position="149"/>
    </location>
</feature>
<evidence type="ECO:0008006" key="4">
    <source>
        <dbReference type="Google" id="ProtNLM"/>
    </source>
</evidence>
<dbReference type="RefSeq" id="WP_203800441.1">
    <property type="nucleotide sequence ID" value="NZ_BAAAQE010000034.1"/>
</dbReference>
<sequence>MTTTTALATAPPAGLPAGAVAPVPLTRLTLVELRKLADTRAGMWLLIVIGVATAATSAIVLGWAEASGQTFGALYGFGLLPSSVLLPVLGILSVTSEWSQRTALATFTLVPARGRVLAAKVSAGVLIAIGSAAATAVWAAAANLLAIALGGDGTWTMDSSLIWQSLLLQVIFVLMGVGFGALLLNTPLAIVIFFALPTVWTILGETISGLRDVAAWLDINVTSQALGQPDMASGEWARLGVSTALWVLLPLLLGTVRVLRREVS</sequence>
<evidence type="ECO:0000256" key="1">
    <source>
        <dbReference type="SAM" id="Phobius"/>
    </source>
</evidence>
<keyword evidence="3" id="KW-1185">Reference proteome</keyword>
<feature type="transmembrane region" description="Helical" evidence="1">
    <location>
        <begin position="70"/>
        <end position="92"/>
    </location>
</feature>
<feature type="transmembrane region" description="Helical" evidence="1">
    <location>
        <begin position="236"/>
        <end position="259"/>
    </location>
</feature>
<feature type="transmembrane region" description="Helical" evidence="1">
    <location>
        <begin position="161"/>
        <end position="184"/>
    </location>
</feature>
<feature type="transmembrane region" description="Helical" evidence="1">
    <location>
        <begin position="191"/>
        <end position="210"/>
    </location>
</feature>
<protein>
    <recommendedName>
        <fullName evidence="4">ABC transporter permease</fullName>
    </recommendedName>
</protein>
<comment type="caution">
    <text evidence="2">The sequence shown here is derived from an EMBL/GenBank/DDBJ whole genome shotgun (WGS) entry which is preliminary data.</text>
</comment>